<name>A0A8H7E5L1_9EURO</name>
<proteinExistence type="predicted"/>
<protein>
    <recommendedName>
        <fullName evidence="4">Secreted protein</fullName>
    </recommendedName>
</protein>
<comment type="caution">
    <text evidence="2">The sequence shown here is derived from an EMBL/GenBank/DDBJ whole genome shotgun (WGS) entry which is preliminary data.</text>
</comment>
<evidence type="ECO:0008006" key="4">
    <source>
        <dbReference type="Google" id="ProtNLM"/>
    </source>
</evidence>
<evidence type="ECO:0000313" key="3">
    <source>
        <dbReference type="Proteomes" id="UP000606974"/>
    </source>
</evidence>
<feature type="signal peptide" evidence="1">
    <location>
        <begin position="1"/>
        <end position="18"/>
    </location>
</feature>
<feature type="chain" id="PRO_5034278177" description="Secreted protein" evidence="1">
    <location>
        <begin position="19"/>
        <end position="128"/>
    </location>
</feature>
<dbReference type="EMBL" id="JAACFV010000033">
    <property type="protein sequence ID" value="KAF7510177.1"/>
    <property type="molecule type" value="Genomic_DNA"/>
</dbReference>
<reference evidence="2" key="1">
    <citation type="submission" date="2020-02" db="EMBL/GenBank/DDBJ databases">
        <authorList>
            <person name="Palmer J.M."/>
        </authorList>
    </citation>
    <scope>NUCLEOTIDE SEQUENCE</scope>
    <source>
        <strain evidence="2">EPUS1.4</strain>
        <tissue evidence="2">Thallus</tissue>
    </source>
</reference>
<evidence type="ECO:0000256" key="1">
    <source>
        <dbReference type="SAM" id="SignalP"/>
    </source>
</evidence>
<dbReference type="Proteomes" id="UP000606974">
    <property type="component" value="Unassembled WGS sequence"/>
</dbReference>
<accession>A0A8H7E5L1</accession>
<keyword evidence="1" id="KW-0732">Signal</keyword>
<gene>
    <name evidence="2" type="ORF">GJ744_007076</name>
</gene>
<dbReference type="AlphaFoldDB" id="A0A8H7E5L1"/>
<keyword evidence="3" id="KW-1185">Reference proteome</keyword>
<evidence type="ECO:0000313" key="2">
    <source>
        <dbReference type="EMBL" id="KAF7510177.1"/>
    </source>
</evidence>
<organism evidence="2 3">
    <name type="scientific">Endocarpon pusillum</name>
    <dbReference type="NCBI Taxonomy" id="364733"/>
    <lineage>
        <taxon>Eukaryota</taxon>
        <taxon>Fungi</taxon>
        <taxon>Dikarya</taxon>
        <taxon>Ascomycota</taxon>
        <taxon>Pezizomycotina</taxon>
        <taxon>Eurotiomycetes</taxon>
        <taxon>Chaetothyriomycetidae</taxon>
        <taxon>Verrucariales</taxon>
        <taxon>Verrucariaceae</taxon>
        <taxon>Endocarpon</taxon>
    </lineage>
</organism>
<sequence>MFLSAVIYSIILSHYATTLPAGDASLSNTLSPSKPLQTPSAFPAEISLKSPSTFFKAAVSKDLEVWSSTSVASSSHPIRYPRFLLRCCAFILTVRLDLLLTSLSVTPERRTLRLRLSVPSSILLMLHD</sequence>